<keyword evidence="3" id="KW-1185">Reference proteome</keyword>
<proteinExistence type="predicted"/>
<dbReference type="Proteomes" id="UP001632038">
    <property type="component" value="Unassembled WGS sequence"/>
</dbReference>
<feature type="compositionally biased region" description="Polar residues" evidence="1">
    <location>
        <begin position="307"/>
        <end position="316"/>
    </location>
</feature>
<evidence type="ECO:0000256" key="1">
    <source>
        <dbReference type="SAM" id="MobiDB-lite"/>
    </source>
</evidence>
<reference evidence="3" key="1">
    <citation type="journal article" date="2024" name="IScience">
        <title>Strigolactones Initiate the Formation of Haustorium-like Structures in Castilleja.</title>
        <authorList>
            <person name="Buerger M."/>
            <person name="Peterson D."/>
            <person name="Chory J."/>
        </authorList>
    </citation>
    <scope>NUCLEOTIDE SEQUENCE [LARGE SCALE GENOMIC DNA]</scope>
</reference>
<dbReference type="PANTHER" id="PTHR45786">
    <property type="entry name" value="DNA BINDING PROTEIN-LIKE"/>
    <property type="match status" value="1"/>
</dbReference>
<evidence type="ECO:0000313" key="2">
    <source>
        <dbReference type="EMBL" id="KAL3625905.1"/>
    </source>
</evidence>
<evidence type="ECO:0000313" key="3">
    <source>
        <dbReference type="Proteomes" id="UP001632038"/>
    </source>
</evidence>
<name>A0ABD3C7X5_9LAMI</name>
<dbReference type="EMBL" id="JAVIJP010000048">
    <property type="protein sequence ID" value="KAL3625905.1"/>
    <property type="molecule type" value="Genomic_DNA"/>
</dbReference>
<protein>
    <submittedName>
        <fullName evidence="2">Uncharacterized protein</fullName>
    </submittedName>
</protein>
<organism evidence="2 3">
    <name type="scientific">Castilleja foliolosa</name>
    <dbReference type="NCBI Taxonomy" id="1961234"/>
    <lineage>
        <taxon>Eukaryota</taxon>
        <taxon>Viridiplantae</taxon>
        <taxon>Streptophyta</taxon>
        <taxon>Embryophyta</taxon>
        <taxon>Tracheophyta</taxon>
        <taxon>Spermatophyta</taxon>
        <taxon>Magnoliopsida</taxon>
        <taxon>eudicotyledons</taxon>
        <taxon>Gunneridae</taxon>
        <taxon>Pentapetalae</taxon>
        <taxon>asterids</taxon>
        <taxon>lamiids</taxon>
        <taxon>Lamiales</taxon>
        <taxon>Orobanchaceae</taxon>
        <taxon>Pedicularideae</taxon>
        <taxon>Castillejinae</taxon>
        <taxon>Castilleja</taxon>
    </lineage>
</organism>
<dbReference type="AlphaFoldDB" id="A0ABD3C7X5"/>
<feature type="compositionally biased region" description="Basic and acidic residues" evidence="1">
    <location>
        <begin position="338"/>
        <end position="348"/>
    </location>
</feature>
<accession>A0ABD3C7X5</accession>
<dbReference type="PANTHER" id="PTHR45786:SF74">
    <property type="entry name" value="ATP-DEPENDENT DNA HELICASE"/>
    <property type="match status" value="1"/>
</dbReference>
<comment type="caution">
    <text evidence="2">The sequence shown here is derived from an EMBL/GenBank/DDBJ whole genome shotgun (WGS) entry which is preliminary data.</text>
</comment>
<feature type="region of interest" description="Disordered" evidence="1">
    <location>
        <begin position="307"/>
        <end position="356"/>
    </location>
</feature>
<sequence length="506" mass="56921">MDSSFIDSVPMSDYVSTEQASIVSSNTGDHGRKRYISRQEVVPFDISPLNDITNVIGNARQPRQRHATQVQSQNLTNVTINNSFINLTEDGLVENTLTYVSDVPVGTFGLSKKPKWSINSPHLIVPGCVTSINIRDDLSKRLNPIKNRVSFQNSPLSDITNVIDNHRQLGQHRSFKSANRGNHMPKRPNYSNYFAPLRTSPLEHITDDNARQPGQILGTQMRNQNLTEITTNNSFIDLTYDNLFETTLTYGSDVPVEVVTNSSILETLHDVVISSENATAVEKRKRTYVRRNTSSIGSETDCLASSNSRQIENSGNIDEVTKKQLLPRKNISRRSRRSVPELREDANATDHPALPSEYGDIGDASYECQFCHAEFWLDERTLKKGTSTNPTYSRCCQGGIVDLPRLVEPPTFLSELLHGNSSRSKHFQENIRSYNSMFCFTSMGGKIDHDINKGSGPRIFRLNGQNYHMIGSLIPEDSSTPKFAQMYIYDTENEVSNRKNYGIIQC</sequence>
<gene>
    <name evidence="2" type="ORF">CASFOL_030434</name>
</gene>